<accession>A0AAT9JF72</accession>
<dbReference type="InterPro" id="IPR001009">
    <property type="entry name" value="PA/PA-X"/>
</dbReference>
<proteinExistence type="predicted"/>
<sequence length="699" mass="81629">METKSLYEALCMEGQLYPHDFVERMGFESVHWENNNWFQRETSLRHDMVCMLLCNLEPISNMMDDKIEDILGPPEKKKKLDEIENVMASTSSSSSSSHTQKLVSSYGLDDMGDDSLYRYVLLEGRSNVIQIQNKLCDQYNIDKLSRMYDIFDREESKFCEIKVTLNFNNSYEEYISYLDERKNICLMHINPEHLNFKMIDKNENFPGLGKAISFLARRLTLMRMLGIQDPEIDLEIEISKSIFCNERFNGNCTTWIKSFWDLRKMELRKDDRNPTVPHPIKRILESKLKECLEDTTKREGDFMQFKGKILPGPFTHSEKMEVETDAEMITKLMEDRKFNNEIMDWIVEQWCNSKDTFKFVEGKQLYKVPKRLREDLGIGMKKSYRNDGHPMLKQIEFDEPEKKRYSCWMSNLMKDLTRKDKNNLNYFEDLQKEEMGTSHPMGKVCQQIVNKIFQLFGETELAAYCSVIKNFYSRLGGAYLKRGSNNNKRPAMVIFPLYSSGIFEGKKVRGVTGFVIRGPQHAKKSTDRIPFITFEMLNNTERGKLFQTFVKKPQFFVDNKGTRWCVRKNSILKQDPSYLAFIIDAVYLTANMVGEMTFGNLNNRNPNIMNTALELIDACDKWILDRMVESVLMAILGNSQEEGLLSGLRKVFMLKLNWSRTKEAWGSDVSGFADSINECLLDQPLALYFAKQFRDILDD</sequence>
<evidence type="ECO:0000313" key="1">
    <source>
        <dbReference type="EMBL" id="DBA56679.1"/>
    </source>
</evidence>
<dbReference type="Pfam" id="PF00603">
    <property type="entry name" value="Flu_PA"/>
    <property type="match status" value="2"/>
</dbReference>
<dbReference type="GO" id="GO:0039694">
    <property type="term" value="P:viral RNA genome replication"/>
    <property type="evidence" value="ECO:0007669"/>
    <property type="project" value="InterPro"/>
</dbReference>
<dbReference type="GO" id="GO:0003723">
    <property type="term" value="F:RNA binding"/>
    <property type="evidence" value="ECO:0007669"/>
    <property type="project" value="InterPro"/>
</dbReference>
<dbReference type="Gene3D" id="3.40.91.90">
    <property type="entry name" value="Influenza RNA-dependent RNA polymerase subunit PA, endonuclease domain"/>
    <property type="match status" value="1"/>
</dbReference>
<organism evidence="1">
    <name type="scientific">Cryptocercus meridianus orthomyxovirus 2</name>
    <dbReference type="NCBI Taxonomy" id="3133493"/>
    <lineage>
        <taxon>Viruses</taxon>
        <taxon>Riboviria</taxon>
        <taxon>Orthornavirae</taxon>
        <taxon>Negarnaviricota</taxon>
        <taxon>Polyploviricotina</taxon>
        <taxon>Insthoviricetes</taxon>
        <taxon>Articulavirales</taxon>
        <taxon>Orthomyxoviridae</taxon>
    </lineage>
</organism>
<protein>
    <submittedName>
        <fullName evidence="1">Polymerase PA</fullName>
    </submittedName>
</protein>
<dbReference type="InterPro" id="IPR038372">
    <property type="entry name" value="PA/PA-X_sf"/>
</dbReference>
<dbReference type="EMBL" id="BK067150">
    <property type="protein sequence ID" value="DBA56679.1"/>
    <property type="molecule type" value="Viral_cRNA"/>
</dbReference>
<name>A0AAT9JF72_9ORTO</name>
<reference evidence="1" key="1">
    <citation type="journal article" date="2024" name="Microb. Genom.">
        <title>The hidden RNA viruses in Blattodea (cockroach and termite).</title>
        <authorList>
            <person name="Fan J."/>
            <person name="Jiang S."/>
            <person name="Li W."/>
            <person name="Li J."/>
            <person name="Pang R."/>
            <person name="Wu H."/>
        </authorList>
    </citation>
    <scope>NUCLEOTIDE SEQUENCE</scope>
    <source>
        <strain evidence="1">CN2016</strain>
    </source>
</reference>